<dbReference type="CDD" id="cd00093">
    <property type="entry name" value="HTH_XRE"/>
    <property type="match status" value="1"/>
</dbReference>
<dbReference type="InterPro" id="IPR050400">
    <property type="entry name" value="Bact_Cytoskel_RodZ"/>
</dbReference>
<gene>
    <name evidence="3" type="ORF">ACFSVN_10225</name>
</gene>
<dbReference type="PANTHER" id="PTHR34475:SF1">
    <property type="entry name" value="CYTOSKELETON PROTEIN RODZ"/>
    <property type="match status" value="1"/>
</dbReference>
<dbReference type="Pfam" id="PF13413">
    <property type="entry name" value="HTH_25"/>
    <property type="match status" value="1"/>
</dbReference>
<sequence>MSLGKDLATIRKSQNLSLEDIQNAIKIPLDTIKSIESGTIFDDQTTNKTYVRSFVRSYAKVLKLDDDDVVQALDEMEAGTYSGSLVAGSDSPEDYTATSEIQIQEEDPANSDPAVFETGRSISAPEPTKKSTQSKKPSSGPEINSINWADMGRKFTTAGKSSKVWIMISFLIVIGLIAGSTYIFWDDITSIFQEPSEPQEEISDPSLDQEAIIPTPIDSTTVGEQGSQNNSNGQSLIPNEPITLGDTLTLSVYAAYGQLEPVRVTSDYNWRTNPFWMEEGQAHYFDFRDTLLIRGQYSRMLLLFNGHVIENPRQNYFDTAFNSIMITRSVLNQPEYLAPPPREFPLEIGPPDSTVYRIRY</sequence>
<keyword evidence="4" id="KW-1185">Reference proteome</keyword>
<evidence type="ECO:0000313" key="4">
    <source>
        <dbReference type="Proteomes" id="UP001597460"/>
    </source>
</evidence>
<feature type="compositionally biased region" description="Polar residues" evidence="1">
    <location>
        <begin position="217"/>
        <end position="237"/>
    </location>
</feature>
<reference evidence="4" key="1">
    <citation type="journal article" date="2019" name="Int. J. Syst. Evol. Microbiol.">
        <title>The Global Catalogue of Microorganisms (GCM) 10K type strain sequencing project: providing services to taxonomists for standard genome sequencing and annotation.</title>
        <authorList>
            <consortium name="The Broad Institute Genomics Platform"/>
            <consortium name="The Broad Institute Genome Sequencing Center for Infectious Disease"/>
            <person name="Wu L."/>
            <person name="Ma J."/>
        </authorList>
    </citation>
    <scope>NUCLEOTIDE SEQUENCE [LARGE SCALE GENOMIC DNA]</scope>
    <source>
        <strain evidence="4">KCTC 52042</strain>
    </source>
</reference>
<evidence type="ECO:0000313" key="3">
    <source>
        <dbReference type="EMBL" id="MFD2532822.1"/>
    </source>
</evidence>
<evidence type="ECO:0000256" key="2">
    <source>
        <dbReference type="SAM" id="Phobius"/>
    </source>
</evidence>
<comment type="caution">
    <text evidence="3">The sequence shown here is derived from an EMBL/GenBank/DDBJ whole genome shotgun (WGS) entry which is preliminary data.</text>
</comment>
<name>A0ABW5JLE2_9BACT</name>
<dbReference type="Proteomes" id="UP001597460">
    <property type="component" value="Unassembled WGS sequence"/>
</dbReference>
<dbReference type="RefSeq" id="WP_390301957.1">
    <property type="nucleotide sequence ID" value="NZ_JBHULI010000024.1"/>
</dbReference>
<protein>
    <submittedName>
        <fullName evidence="3">Helix-turn-helix domain-containing protein</fullName>
    </submittedName>
</protein>
<feature type="region of interest" description="Disordered" evidence="1">
    <location>
        <begin position="217"/>
        <end position="238"/>
    </location>
</feature>
<proteinExistence type="predicted"/>
<dbReference type="Gene3D" id="1.10.260.40">
    <property type="entry name" value="lambda repressor-like DNA-binding domains"/>
    <property type="match status" value="1"/>
</dbReference>
<dbReference type="PANTHER" id="PTHR34475">
    <property type="match status" value="1"/>
</dbReference>
<dbReference type="EMBL" id="JBHULI010000024">
    <property type="protein sequence ID" value="MFD2532822.1"/>
    <property type="molecule type" value="Genomic_DNA"/>
</dbReference>
<accession>A0ABW5JLE2</accession>
<dbReference type="InterPro" id="IPR001387">
    <property type="entry name" value="Cro/C1-type_HTH"/>
</dbReference>
<keyword evidence="2" id="KW-1133">Transmembrane helix</keyword>
<dbReference type="InterPro" id="IPR010982">
    <property type="entry name" value="Lambda_DNA-bd_dom_sf"/>
</dbReference>
<feature type="region of interest" description="Disordered" evidence="1">
    <location>
        <begin position="82"/>
        <end position="146"/>
    </location>
</feature>
<evidence type="ECO:0000256" key="1">
    <source>
        <dbReference type="SAM" id="MobiDB-lite"/>
    </source>
</evidence>
<organism evidence="3 4">
    <name type="scientific">Gracilimonas halophila</name>
    <dbReference type="NCBI Taxonomy" id="1834464"/>
    <lineage>
        <taxon>Bacteria</taxon>
        <taxon>Pseudomonadati</taxon>
        <taxon>Balneolota</taxon>
        <taxon>Balneolia</taxon>
        <taxon>Balneolales</taxon>
        <taxon>Balneolaceae</taxon>
        <taxon>Gracilimonas</taxon>
    </lineage>
</organism>
<feature type="compositionally biased region" description="Low complexity" evidence="1">
    <location>
        <begin position="130"/>
        <end position="141"/>
    </location>
</feature>
<keyword evidence="2" id="KW-0472">Membrane</keyword>
<keyword evidence="2" id="KW-0812">Transmembrane</keyword>
<feature type="transmembrane region" description="Helical" evidence="2">
    <location>
        <begin position="164"/>
        <end position="185"/>
    </location>
</feature>